<dbReference type="Gene3D" id="3.40.50.2300">
    <property type="match status" value="1"/>
</dbReference>
<keyword evidence="2" id="KW-0902">Two-component regulatory system</keyword>
<evidence type="ECO:0000256" key="3">
    <source>
        <dbReference type="ARBA" id="ARBA00023015"/>
    </source>
</evidence>
<dbReference type="PANTHER" id="PTHR48111:SF1">
    <property type="entry name" value="TWO-COMPONENT RESPONSE REGULATOR ORR33"/>
    <property type="match status" value="1"/>
</dbReference>
<keyword evidence="11" id="KW-1185">Reference proteome</keyword>
<evidence type="ECO:0000256" key="6">
    <source>
        <dbReference type="PROSITE-ProRule" id="PRU00169"/>
    </source>
</evidence>
<evidence type="ECO:0000259" key="9">
    <source>
        <dbReference type="PROSITE" id="PS51755"/>
    </source>
</evidence>
<dbReference type="SUPFAM" id="SSF46894">
    <property type="entry name" value="C-terminal effector domain of the bipartite response regulators"/>
    <property type="match status" value="1"/>
</dbReference>
<proteinExistence type="predicted"/>
<dbReference type="InterPro" id="IPR036388">
    <property type="entry name" value="WH-like_DNA-bd_sf"/>
</dbReference>
<dbReference type="PANTHER" id="PTHR48111">
    <property type="entry name" value="REGULATOR OF RPOS"/>
    <property type="match status" value="1"/>
</dbReference>
<dbReference type="CDD" id="cd00383">
    <property type="entry name" value="trans_reg_C"/>
    <property type="match status" value="1"/>
</dbReference>
<dbReference type="Proteomes" id="UP000830167">
    <property type="component" value="Chromosome"/>
</dbReference>
<name>A0ABY4CPT1_9BACL</name>
<dbReference type="SUPFAM" id="SSF52172">
    <property type="entry name" value="CheY-like"/>
    <property type="match status" value="1"/>
</dbReference>
<dbReference type="Pfam" id="PF00072">
    <property type="entry name" value="Response_reg"/>
    <property type="match status" value="1"/>
</dbReference>
<dbReference type="CDD" id="cd17574">
    <property type="entry name" value="REC_OmpR"/>
    <property type="match status" value="1"/>
</dbReference>
<dbReference type="EMBL" id="CP089291">
    <property type="protein sequence ID" value="UOF92408.1"/>
    <property type="molecule type" value="Genomic_DNA"/>
</dbReference>
<evidence type="ECO:0000256" key="4">
    <source>
        <dbReference type="ARBA" id="ARBA00023125"/>
    </source>
</evidence>
<evidence type="ECO:0000313" key="10">
    <source>
        <dbReference type="EMBL" id="UOF92408.1"/>
    </source>
</evidence>
<dbReference type="Gene3D" id="6.10.250.690">
    <property type="match status" value="1"/>
</dbReference>
<dbReference type="InterPro" id="IPR001789">
    <property type="entry name" value="Sig_transdc_resp-reg_receiver"/>
</dbReference>
<evidence type="ECO:0000256" key="2">
    <source>
        <dbReference type="ARBA" id="ARBA00023012"/>
    </source>
</evidence>
<dbReference type="InterPro" id="IPR016032">
    <property type="entry name" value="Sig_transdc_resp-reg_C-effctor"/>
</dbReference>
<accession>A0ABY4CPT1</accession>
<keyword evidence="1 6" id="KW-0597">Phosphoprotein</keyword>
<dbReference type="InterPro" id="IPR039420">
    <property type="entry name" value="WalR-like"/>
</dbReference>
<dbReference type="SMART" id="SM00862">
    <property type="entry name" value="Trans_reg_C"/>
    <property type="match status" value="1"/>
</dbReference>
<dbReference type="Pfam" id="PF00486">
    <property type="entry name" value="Trans_reg_C"/>
    <property type="match status" value="1"/>
</dbReference>
<dbReference type="PROSITE" id="PS51755">
    <property type="entry name" value="OMPR_PHOB"/>
    <property type="match status" value="1"/>
</dbReference>
<dbReference type="SMART" id="SM00448">
    <property type="entry name" value="REC"/>
    <property type="match status" value="1"/>
</dbReference>
<evidence type="ECO:0000256" key="5">
    <source>
        <dbReference type="ARBA" id="ARBA00023163"/>
    </source>
</evidence>
<keyword evidence="3" id="KW-0805">Transcription regulation</keyword>
<organism evidence="10 11">
    <name type="scientific">Fodinisporobacter ferrooxydans</name>
    <dbReference type="NCBI Taxonomy" id="2901836"/>
    <lineage>
        <taxon>Bacteria</taxon>
        <taxon>Bacillati</taxon>
        <taxon>Bacillota</taxon>
        <taxon>Bacilli</taxon>
        <taxon>Bacillales</taxon>
        <taxon>Alicyclobacillaceae</taxon>
        <taxon>Fodinisporobacter</taxon>
    </lineage>
</organism>
<dbReference type="PROSITE" id="PS50110">
    <property type="entry name" value="RESPONSE_REGULATORY"/>
    <property type="match status" value="1"/>
</dbReference>
<feature type="domain" description="OmpR/PhoB-type" evidence="9">
    <location>
        <begin position="121"/>
        <end position="220"/>
    </location>
</feature>
<sequence length="223" mass="26057">MSVKVLIIDDEEQMRKMIRVYLHAYGMEVTEAENGETALHLLKTRSFDTIILDVMMPVMDGFTFLKTYSMNIPILVLSAKSQMEDKLKGFDLGVDDYLTKPFDMRELVARIQALVKRAGKRSDQKRKEFNLNRESHTLIVWDEEVFLTPKEFEILELLSNHSKRVFSRDELFIQIWRDEHEGEERVIDTHVKHIRDKCKKAGLSFNPVLTVWGVGYRFGGSQE</sequence>
<gene>
    <name evidence="10" type="ORF">LSG31_09750</name>
</gene>
<dbReference type="RefSeq" id="WP_347439079.1">
    <property type="nucleotide sequence ID" value="NZ_CP089291.1"/>
</dbReference>
<reference evidence="10" key="1">
    <citation type="submission" date="2021-12" db="EMBL/GenBank/DDBJ databases">
        <title>Alicyclobacillaceae gen. nov., sp. nov., isolated from chalcocite enrichment system.</title>
        <authorList>
            <person name="Jiang Z."/>
        </authorList>
    </citation>
    <scope>NUCLEOTIDE SEQUENCE</scope>
    <source>
        <strain evidence="10">MYW30-H2</strain>
    </source>
</reference>
<evidence type="ECO:0000256" key="1">
    <source>
        <dbReference type="ARBA" id="ARBA00022553"/>
    </source>
</evidence>
<keyword evidence="5" id="KW-0804">Transcription</keyword>
<protein>
    <submittedName>
        <fullName evidence="10">Response regulator transcription factor</fullName>
    </submittedName>
</protein>
<dbReference type="InterPro" id="IPR001867">
    <property type="entry name" value="OmpR/PhoB-type_DNA-bd"/>
</dbReference>
<dbReference type="InterPro" id="IPR011006">
    <property type="entry name" value="CheY-like_superfamily"/>
</dbReference>
<evidence type="ECO:0000256" key="7">
    <source>
        <dbReference type="PROSITE-ProRule" id="PRU01091"/>
    </source>
</evidence>
<evidence type="ECO:0000313" key="11">
    <source>
        <dbReference type="Proteomes" id="UP000830167"/>
    </source>
</evidence>
<keyword evidence="4 7" id="KW-0238">DNA-binding</keyword>
<evidence type="ECO:0000259" key="8">
    <source>
        <dbReference type="PROSITE" id="PS50110"/>
    </source>
</evidence>
<feature type="modified residue" description="4-aspartylphosphate" evidence="6">
    <location>
        <position position="53"/>
    </location>
</feature>
<feature type="DNA-binding region" description="OmpR/PhoB-type" evidence="7">
    <location>
        <begin position="121"/>
        <end position="220"/>
    </location>
</feature>
<feature type="domain" description="Response regulatory" evidence="8">
    <location>
        <begin position="4"/>
        <end position="115"/>
    </location>
</feature>
<dbReference type="Gene3D" id="1.10.10.10">
    <property type="entry name" value="Winged helix-like DNA-binding domain superfamily/Winged helix DNA-binding domain"/>
    <property type="match status" value="1"/>
</dbReference>